<evidence type="ECO:0000313" key="2">
    <source>
        <dbReference type="EMBL" id="OBA28083.1"/>
    </source>
</evidence>
<evidence type="ECO:0000313" key="3">
    <source>
        <dbReference type="Proteomes" id="UP000092321"/>
    </source>
</evidence>
<dbReference type="Proteomes" id="UP000092321">
    <property type="component" value="Unassembled WGS sequence"/>
</dbReference>
<dbReference type="OrthoDB" id="3972676at2759"/>
<feature type="region of interest" description="Disordered" evidence="1">
    <location>
        <begin position="633"/>
        <end position="683"/>
    </location>
</feature>
<evidence type="ECO:0008006" key="4">
    <source>
        <dbReference type="Google" id="ProtNLM"/>
    </source>
</evidence>
<protein>
    <recommendedName>
        <fullName evidence="4">GLC7-interacting protein 3</fullName>
    </recommendedName>
</protein>
<feature type="region of interest" description="Disordered" evidence="1">
    <location>
        <begin position="406"/>
        <end position="443"/>
    </location>
</feature>
<feature type="compositionally biased region" description="Polar residues" evidence="1">
    <location>
        <begin position="306"/>
        <end position="315"/>
    </location>
</feature>
<feature type="compositionally biased region" description="Low complexity" evidence="1">
    <location>
        <begin position="48"/>
        <end position="61"/>
    </location>
</feature>
<feature type="region of interest" description="Disordered" evidence="1">
    <location>
        <begin position="301"/>
        <end position="339"/>
    </location>
</feature>
<proteinExistence type="predicted"/>
<comment type="caution">
    <text evidence="2">The sequence shown here is derived from an EMBL/GenBank/DDBJ whole genome shotgun (WGS) entry which is preliminary data.</text>
</comment>
<gene>
    <name evidence="2" type="ORF">HANVADRAFT_51799</name>
</gene>
<dbReference type="AlphaFoldDB" id="A0A1B7TH71"/>
<sequence length="683" mass="77351">MRTRSKSITLAENNLKKTTSVNIPSNTPTNKSDKDVLDLPKIRSSVVNSSTSGSITRSHSINTASTTTPKRRSIFSSIFGGSSNKTTSASAKKKLVVDTKEKEITKTKTPIATTPTSKTQFNFKTNNTSEDAQTIYSVSSIASSVSSSSDNSIIQTPVANKIEQPKDFKKIVQQQQMNPKPKELNQPEKPLTYDDILENINTKRVAFKVQTFTIDPPQQIPGRNPRKGLKLLPYELSTSINIDEGIASGNNEKPTTHSQPTDFTQTKDYRILVDQHSSQLKESMAHQQSSYFRARKLEQELEKLDSPSSPTTGATNPIRELLGTSTKTSSPLKSPVSSLAESIQRVLPIPQQQQQQQQNNSLANQKNLEHLTDPLERRPNGPIRQASEENIIIDMPIHRHHSFVDELPTHSGLSNSIGNDDFEDGQNSGNSEDSLPSSPSSLRTVDKNVSLDKIYTRCCHLREILPIPITLKQLKNKKNPLQVLKFLNPKPTLVDILSFTDFIQCIDLKTLVFDNVSLTDRMVTIIFKAVAKLLLKNQLEKLCLKNVIINKENWKLLCKIITLSGNAFQTLDVSQTKLRKELQDSKDYLRSEMDWDLFWYVIDKRKERILKINKPEIPYHEFNLIYFNSVTPGAKYSHPPPPPEEKEKEKEKMRELKRLLKEQQQKEKEKQTQKKESKEAEKK</sequence>
<organism evidence="2 3">
    <name type="scientific">Hanseniaspora valbyensis NRRL Y-1626</name>
    <dbReference type="NCBI Taxonomy" id="766949"/>
    <lineage>
        <taxon>Eukaryota</taxon>
        <taxon>Fungi</taxon>
        <taxon>Dikarya</taxon>
        <taxon>Ascomycota</taxon>
        <taxon>Saccharomycotina</taxon>
        <taxon>Saccharomycetes</taxon>
        <taxon>Saccharomycodales</taxon>
        <taxon>Saccharomycodaceae</taxon>
        <taxon>Hanseniaspora</taxon>
    </lineage>
</organism>
<accession>A0A1B7TH71</accession>
<name>A0A1B7TH71_9ASCO</name>
<feature type="compositionally biased region" description="Basic and acidic residues" evidence="1">
    <location>
        <begin position="643"/>
        <end position="683"/>
    </location>
</feature>
<feature type="compositionally biased region" description="Low complexity" evidence="1">
    <location>
        <begin position="325"/>
        <end position="339"/>
    </location>
</feature>
<feature type="region of interest" description="Disordered" evidence="1">
    <location>
        <begin position="48"/>
        <end position="69"/>
    </location>
</feature>
<reference evidence="3" key="1">
    <citation type="journal article" date="2016" name="Proc. Natl. Acad. Sci. U.S.A.">
        <title>Comparative genomics of biotechnologically important yeasts.</title>
        <authorList>
            <person name="Riley R."/>
            <person name="Haridas S."/>
            <person name="Wolfe K.H."/>
            <person name="Lopes M.R."/>
            <person name="Hittinger C.T."/>
            <person name="Goeker M."/>
            <person name="Salamov A.A."/>
            <person name="Wisecaver J.H."/>
            <person name="Long T.M."/>
            <person name="Calvey C.H."/>
            <person name="Aerts A.L."/>
            <person name="Barry K.W."/>
            <person name="Choi C."/>
            <person name="Clum A."/>
            <person name="Coughlan A.Y."/>
            <person name="Deshpande S."/>
            <person name="Douglass A.P."/>
            <person name="Hanson S.J."/>
            <person name="Klenk H.-P."/>
            <person name="LaButti K.M."/>
            <person name="Lapidus A."/>
            <person name="Lindquist E.A."/>
            <person name="Lipzen A.M."/>
            <person name="Meier-Kolthoff J.P."/>
            <person name="Ohm R.A."/>
            <person name="Otillar R.P."/>
            <person name="Pangilinan J.L."/>
            <person name="Peng Y."/>
            <person name="Rokas A."/>
            <person name="Rosa C.A."/>
            <person name="Scheuner C."/>
            <person name="Sibirny A.A."/>
            <person name="Slot J.C."/>
            <person name="Stielow J.B."/>
            <person name="Sun H."/>
            <person name="Kurtzman C.P."/>
            <person name="Blackwell M."/>
            <person name="Grigoriev I.V."/>
            <person name="Jeffries T.W."/>
        </authorList>
    </citation>
    <scope>NUCLEOTIDE SEQUENCE [LARGE SCALE GENOMIC DNA]</scope>
    <source>
        <strain evidence="3">NRRL Y-1626</strain>
    </source>
</reference>
<keyword evidence="3" id="KW-1185">Reference proteome</keyword>
<dbReference type="SUPFAM" id="SSF52047">
    <property type="entry name" value="RNI-like"/>
    <property type="match status" value="1"/>
</dbReference>
<evidence type="ECO:0000256" key="1">
    <source>
        <dbReference type="SAM" id="MobiDB-lite"/>
    </source>
</evidence>
<dbReference type="EMBL" id="LXPE01000005">
    <property type="protein sequence ID" value="OBA28083.1"/>
    <property type="molecule type" value="Genomic_DNA"/>
</dbReference>